<dbReference type="Pfam" id="PF14696">
    <property type="entry name" value="Glyoxalase_5"/>
    <property type="match status" value="1"/>
</dbReference>
<organism evidence="3 4">
    <name type="scientific">Paraburkholderia silvatlantica</name>
    <dbReference type="NCBI Taxonomy" id="321895"/>
    <lineage>
        <taxon>Bacteria</taxon>
        <taxon>Pseudomonadati</taxon>
        <taxon>Pseudomonadota</taxon>
        <taxon>Betaproteobacteria</taxon>
        <taxon>Burkholderiales</taxon>
        <taxon>Burkholderiaceae</taxon>
        <taxon>Paraburkholderia</taxon>
    </lineage>
</organism>
<keyword evidence="1" id="KW-0479">Metal-binding</keyword>
<dbReference type="Proteomes" id="UP000247772">
    <property type="component" value="Unassembled WGS sequence"/>
</dbReference>
<comment type="function">
    <text evidence="1">Catalyzes the conversion of 3-dehydroshikimate to protocatechuate (3,4-dihydroxybenzoate), a common intermediate of quinate and shikimate degradation pathways.</text>
</comment>
<dbReference type="Gene3D" id="3.20.20.150">
    <property type="entry name" value="Divalent-metal-dependent TIM barrel enzymes"/>
    <property type="match status" value="1"/>
</dbReference>
<feature type="binding site" evidence="1">
    <location>
        <position position="456"/>
    </location>
    <ligand>
        <name>Mg(2+)</name>
        <dbReference type="ChEBI" id="CHEBI:18420"/>
    </ligand>
</feature>
<evidence type="ECO:0000313" key="3">
    <source>
        <dbReference type="EMBL" id="PYE21654.1"/>
    </source>
</evidence>
<dbReference type="PROSITE" id="PS51819">
    <property type="entry name" value="VOC"/>
    <property type="match status" value="2"/>
</dbReference>
<dbReference type="HAMAP" id="MF_02238">
    <property type="entry name" value="DSD"/>
    <property type="match status" value="1"/>
</dbReference>
<dbReference type="Pfam" id="PF00903">
    <property type="entry name" value="Glyoxalase"/>
    <property type="match status" value="1"/>
</dbReference>
<accession>A0A2V4TSV1</accession>
<dbReference type="EC" id="4.2.1.118" evidence="1"/>
<dbReference type="InterPro" id="IPR037523">
    <property type="entry name" value="VOC_core"/>
</dbReference>
<feature type="binding site" evidence="1">
    <location>
        <position position="534"/>
    </location>
    <ligand>
        <name>Mg(2+)</name>
        <dbReference type="ChEBI" id="CHEBI:18420"/>
    </ligand>
</feature>
<feature type="binding site" evidence="1">
    <location>
        <position position="178"/>
    </location>
    <ligand>
        <name>a divalent metal cation</name>
        <dbReference type="ChEBI" id="CHEBI:60240"/>
        <note>catalytic</note>
    </ligand>
</feature>
<dbReference type="PANTHER" id="PTHR12110">
    <property type="entry name" value="HYDROXYPYRUVATE ISOMERASE"/>
    <property type="match status" value="1"/>
</dbReference>
<comment type="pathway">
    <text evidence="1">Aromatic compound metabolism; 3,4-dihydroxybenzoate biosynthesis.</text>
</comment>
<reference evidence="3 4" key="1">
    <citation type="submission" date="2018-06" db="EMBL/GenBank/DDBJ databases">
        <title>Genomic Encyclopedia of Type Strains, Phase IV (KMG-V): Genome sequencing to study the core and pangenomes of soil and plant-associated prokaryotes.</title>
        <authorList>
            <person name="Whitman W."/>
        </authorList>
    </citation>
    <scope>NUCLEOTIDE SEQUENCE [LARGE SCALE GENOMIC DNA]</scope>
    <source>
        <strain evidence="3 4">SRCL-318</strain>
    </source>
</reference>
<name>A0A2V4TSV1_9BURK</name>
<evidence type="ECO:0000259" key="2">
    <source>
        <dbReference type="PROSITE" id="PS51819"/>
    </source>
</evidence>
<keyword evidence="3" id="KW-0670">Pyruvate</keyword>
<dbReference type="InterPro" id="IPR013022">
    <property type="entry name" value="Xyl_isomerase-like_TIM-brl"/>
</dbReference>
<dbReference type="Gene3D" id="3.10.180.10">
    <property type="entry name" value="2,3-Dihydroxybiphenyl 1,2-Dioxygenase, domain 1"/>
    <property type="match status" value="2"/>
</dbReference>
<keyword evidence="3" id="KW-0560">Oxidoreductase</keyword>
<dbReference type="SUPFAM" id="SSF54593">
    <property type="entry name" value="Glyoxalase/Bleomycin resistance protein/Dihydroxybiphenyl dioxygenase"/>
    <property type="match status" value="1"/>
</dbReference>
<dbReference type="AlphaFoldDB" id="A0A2V4TSV1"/>
<dbReference type="InterPro" id="IPR029068">
    <property type="entry name" value="Glyas_Bleomycin-R_OHBP_Dase"/>
</dbReference>
<comment type="similarity">
    <text evidence="1">Belongs to the bacterial two-domain DSD family.</text>
</comment>
<sequence>MPMSKPLHALSRALRRSIATVSVSGTLAEKLAAIRAAGFDAVEIFENDLLYFEGSPADVRSMAGDLGLDIVLYQPFRDFEGVAPGRLVRNIERVKRKFDVMHELGTDRLLVCSNVSPDTICDDGLAAEQLGALARAAGEAGVTICYEALAWGRHVRTYGHAWRLVNTVDHANLTLALDSFHTLSLDDAPDGIAAIPGSRIGFVQIADAPRMQMDVLEWSRHYRCFPGQGDFALADFTAQVVKSGYTGPLSLEIFNDGFRGAPPAATAADGHRSLLLLESLTRETLQAEHVEANALYHPSAAPANAQWQFLEFAVDDTARAHVANWLEKLHFRRAGQHRSKDVTLYRHGLAAIVLNAEPDSFANAFFQRHGLSLCASAFRVHDAREALERAAGFGYPPFSGRVGPNERVVPAVQGPDGSLNYFVNEEPGQPTLFEADFALTDIDGPVEVGPIAGIDHVSLSLPAGSFDSWVLFLKSAFGLEATAAVLLPDPYGLVRSRALMSRDRGLRVVLNASVDQHTAAAETVRAYHGTGLNHVAFSTGDIFRAVTEFEAAGVPLLRVPANYYDDLDARHALDPALLDALRNHNLLYDRDERGGEFLHAYTETLDQRFFLEIVERRGGYDGYGAPNAAVRLAAQARQRALAAQGTRKPQD</sequence>
<feature type="domain" description="VOC" evidence="2">
    <location>
        <begin position="306"/>
        <end position="425"/>
    </location>
</feature>
<dbReference type="InterPro" id="IPR004360">
    <property type="entry name" value="Glyas_Fos-R_dOase_dom"/>
</dbReference>
<dbReference type="GO" id="GO:0046872">
    <property type="term" value="F:metal ion binding"/>
    <property type="evidence" value="ECO:0007669"/>
    <property type="project" value="UniProtKB-UniRule"/>
</dbReference>
<dbReference type="SUPFAM" id="SSF51658">
    <property type="entry name" value="Xylose isomerase-like"/>
    <property type="match status" value="1"/>
</dbReference>
<keyword evidence="1" id="KW-0456">Lyase</keyword>
<gene>
    <name evidence="3" type="ORF">C7410_11377</name>
</gene>
<dbReference type="InterPro" id="IPR036237">
    <property type="entry name" value="Xyl_isomerase-like_sf"/>
</dbReference>
<proteinExistence type="inferred from homology"/>
<dbReference type="Pfam" id="PF01261">
    <property type="entry name" value="AP_endonuc_2"/>
    <property type="match status" value="1"/>
</dbReference>
<dbReference type="InterPro" id="IPR050312">
    <property type="entry name" value="IolE/XylAMocC-like"/>
</dbReference>
<dbReference type="GO" id="GO:0046279">
    <property type="term" value="P:3,4-dihydroxybenzoate biosynthetic process"/>
    <property type="evidence" value="ECO:0007669"/>
    <property type="project" value="UniProtKB-UniRule"/>
</dbReference>
<comment type="catalytic activity">
    <reaction evidence="1">
        <text>3-dehydroshikimate = 3,4-dihydroxybenzoate + H2O</text>
        <dbReference type="Rhea" id="RHEA:24848"/>
        <dbReference type="ChEBI" id="CHEBI:15377"/>
        <dbReference type="ChEBI" id="CHEBI:16630"/>
        <dbReference type="ChEBI" id="CHEBI:36241"/>
        <dbReference type="EC" id="4.2.1.118"/>
    </reaction>
</comment>
<feature type="binding site" evidence="1">
    <location>
        <position position="612"/>
    </location>
    <ligand>
        <name>Mg(2+)</name>
        <dbReference type="ChEBI" id="CHEBI:18420"/>
    </ligand>
</feature>
<evidence type="ECO:0000256" key="1">
    <source>
        <dbReference type="HAMAP-Rule" id="MF_02238"/>
    </source>
</evidence>
<dbReference type="EMBL" id="QJSQ01000013">
    <property type="protein sequence ID" value="PYE21654.1"/>
    <property type="molecule type" value="Genomic_DNA"/>
</dbReference>
<keyword evidence="3" id="KW-0223">Dioxygenase</keyword>
<feature type="binding site" evidence="1">
    <location>
        <position position="204"/>
    </location>
    <ligand>
        <name>a divalent metal cation</name>
        <dbReference type="ChEBI" id="CHEBI:60240"/>
        <note>catalytic</note>
    </ligand>
</feature>
<feature type="binding site" evidence="1">
    <location>
        <position position="147"/>
    </location>
    <ligand>
        <name>a divalent metal cation</name>
        <dbReference type="ChEBI" id="CHEBI:60240"/>
        <note>catalytic</note>
    </ligand>
</feature>
<protein>
    <recommendedName>
        <fullName evidence="1">3-dehydroshikimate dehydratase</fullName>
        <shortName evidence="1">DSD</shortName>
        <ecNumber evidence="1">4.2.1.118</ecNumber>
    </recommendedName>
</protein>
<evidence type="ECO:0000313" key="4">
    <source>
        <dbReference type="Proteomes" id="UP000247772"/>
    </source>
</evidence>
<feature type="domain" description="VOC" evidence="2">
    <location>
        <begin position="453"/>
        <end position="590"/>
    </location>
</feature>
<feature type="binding site" evidence="1">
    <location>
        <position position="252"/>
    </location>
    <ligand>
        <name>a divalent metal cation</name>
        <dbReference type="ChEBI" id="CHEBI:60240"/>
        <note>catalytic</note>
    </ligand>
</feature>
<dbReference type="InterPro" id="IPR043700">
    <property type="entry name" value="DSD"/>
</dbReference>
<dbReference type="GO" id="GO:0051213">
    <property type="term" value="F:dioxygenase activity"/>
    <property type="evidence" value="ECO:0007669"/>
    <property type="project" value="UniProtKB-KW"/>
</dbReference>
<comment type="cofactor">
    <cofactor evidence="1">
        <name>a divalent metal cation</name>
        <dbReference type="ChEBI" id="CHEBI:60240"/>
    </cofactor>
</comment>
<dbReference type="UniPathway" id="UPA00088"/>
<comment type="caution">
    <text evidence="3">The sequence shown here is derived from an EMBL/GenBank/DDBJ whole genome shotgun (WGS) entry which is preliminary data.</text>
</comment>
<dbReference type="PANTHER" id="PTHR12110:SF21">
    <property type="entry name" value="XYLOSE ISOMERASE-LIKE TIM BARREL DOMAIN-CONTAINING PROTEIN"/>
    <property type="match status" value="1"/>
</dbReference>
<dbReference type="GO" id="GO:0046565">
    <property type="term" value="F:3-dehydroshikimate dehydratase activity"/>
    <property type="evidence" value="ECO:0007669"/>
    <property type="project" value="UniProtKB-UniRule"/>
</dbReference>